<reference evidence="3 4" key="1">
    <citation type="submission" date="2023-06" db="EMBL/GenBank/DDBJ databases">
        <title>Sporosarcina sp. nov., isolated from Korean traditional fermented seafood 'Jeotgal'.</title>
        <authorList>
            <person name="Yang A.I."/>
            <person name="Shin N.-R."/>
        </authorList>
    </citation>
    <scope>NUCLEOTIDE SEQUENCE [LARGE SCALE GENOMIC DNA]</scope>
    <source>
        <strain evidence="3 4">KCTC13119</strain>
    </source>
</reference>
<dbReference type="Proteomes" id="UP001282284">
    <property type="component" value="Unassembled WGS sequence"/>
</dbReference>
<dbReference type="EMBL" id="JAUBDI010000010">
    <property type="protein sequence ID" value="MDW0113768.1"/>
    <property type="molecule type" value="Genomic_DNA"/>
</dbReference>
<evidence type="ECO:0000256" key="1">
    <source>
        <dbReference type="SAM" id="MobiDB-lite"/>
    </source>
</evidence>
<dbReference type="RefSeq" id="WP_317944322.1">
    <property type="nucleotide sequence ID" value="NZ_JAUBDI010000010.1"/>
</dbReference>
<name>A0ABU4GBS9_9BACL</name>
<sequence>MEVKTKAIIKHNGKWYQVGEEIKKISKEDGGRLIERGLAVETESSIKERAKAEEAAQKAAEEKAKKEAEEKAKEEVAKKQAEEDAAKAEAAKNKGK</sequence>
<dbReference type="Pfam" id="PF23843">
    <property type="entry name" value="DUF7210"/>
    <property type="match status" value="1"/>
</dbReference>
<organism evidence="3 4">
    <name type="scientific">Sporosarcina saromensis</name>
    <dbReference type="NCBI Taxonomy" id="359365"/>
    <lineage>
        <taxon>Bacteria</taxon>
        <taxon>Bacillati</taxon>
        <taxon>Bacillota</taxon>
        <taxon>Bacilli</taxon>
        <taxon>Bacillales</taxon>
        <taxon>Caryophanaceae</taxon>
        <taxon>Sporosarcina</taxon>
    </lineage>
</organism>
<evidence type="ECO:0000313" key="3">
    <source>
        <dbReference type="EMBL" id="MDW0113768.1"/>
    </source>
</evidence>
<comment type="caution">
    <text evidence="3">The sequence shown here is derived from an EMBL/GenBank/DDBJ whole genome shotgun (WGS) entry which is preliminary data.</text>
</comment>
<proteinExistence type="predicted"/>
<evidence type="ECO:0000313" key="4">
    <source>
        <dbReference type="Proteomes" id="UP001282284"/>
    </source>
</evidence>
<feature type="region of interest" description="Disordered" evidence="1">
    <location>
        <begin position="51"/>
        <end position="96"/>
    </location>
</feature>
<accession>A0ABU4GBS9</accession>
<evidence type="ECO:0000259" key="2">
    <source>
        <dbReference type="Pfam" id="PF23843"/>
    </source>
</evidence>
<gene>
    <name evidence="3" type="ORF">QT711_11270</name>
</gene>
<keyword evidence="4" id="KW-1185">Reference proteome</keyword>
<protein>
    <recommendedName>
        <fullName evidence="2">DUF7210 domain-containing protein</fullName>
    </recommendedName>
</protein>
<dbReference type="InterPro" id="IPR055634">
    <property type="entry name" value="DUF7210"/>
</dbReference>
<feature type="domain" description="DUF7210" evidence="2">
    <location>
        <begin position="1"/>
        <end position="39"/>
    </location>
</feature>